<accession>A0A7T2YWS5</accession>
<evidence type="ECO:0000313" key="4">
    <source>
        <dbReference type="Proteomes" id="UP000595064"/>
    </source>
</evidence>
<keyword evidence="4" id="KW-1185">Reference proteome</keyword>
<evidence type="ECO:0000256" key="1">
    <source>
        <dbReference type="ARBA" id="ARBA00022612"/>
    </source>
</evidence>
<dbReference type="Gene3D" id="3.30.420.280">
    <property type="match status" value="1"/>
</dbReference>
<name>A0A7T2YWS5_9BURK</name>
<dbReference type="InterPro" id="IPR035421">
    <property type="entry name" value="Terminase_6C"/>
</dbReference>
<sequence length="428" mass="48028">MQTVSPRLNVPQSRFLALPHKFRAFVAGFGSGKTWVGCSGLSAHAWEFPRINAGYFAPSYPQIRDIFFPTIEEVAHDWGLRTEIRESNKEVHLFSGRQYRTTVICRSMDRPESIVGFKIGQALVDELDVMAKQKAEQAWRKIIARMRYNVDGLKNGVDVTTTPEGFKFTHQQFVKAVQDKPELAKLYGLIQASTFENAKNLPADYIPSLFDSYPKQLIDAYLRGLFVNLTSGSVYPDFDRKLNHSAESLQEGEPVMLGMDFNRLHMAAVAYVLRDGWPVAVDEITDGRDTPYMARLFRERYQNKGHAVTVYPDASGQNSSSKNASESDLSILRDHNLTVQVNGTNPAVADRINAVNALILNGEGVRRLKVNTLRCPKLTEALEQQAYDKNGLPDKSSGVDHVIDAAGYPLAYMWPIVKKQAAAFTFRM</sequence>
<dbReference type="KEGG" id="dla:I6G47_10705"/>
<protein>
    <submittedName>
        <fullName evidence="3">Terminase</fullName>
    </submittedName>
</protein>
<dbReference type="AlphaFoldDB" id="A0A7T2YWS5"/>
<evidence type="ECO:0000313" key="3">
    <source>
        <dbReference type="EMBL" id="QPS83499.1"/>
    </source>
</evidence>
<reference evidence="3 4" key="1">
    <citation type="submission" date="2020-12" db="EMBL/GenBank/DDBJ databases">
        <title>FDA dAtabase for Regulatory Grade micrObial Sequences (FDA-ARGOS): Supporting development and validation of Infectious Disease Dx tests.</title>
        <authorList>
            <person name="Sproer C."/>
            <person name="Gronow S."/>
            <person name="Severitt S."/>
            <person name="Schroder I."/>
            <person name="Tallon L."/>
            <person name="Sadzewicz L."/>
            <person name="Zhao X."/>
            <person name="Boylan J."/>
            <person name="Ott S."/>
            <person name="Bowen H."/>
            <person name="Vavikolanu K."/>
            <person name="Mehta A."/>
            <person name="Aluvathingal J."/>
            <person name="Nadendla S."/>
            <person name="Lowell S."/>
            <person name="Myers T."/>
            <person name="Yan Y."/>
            <person name="Sichtig H."/>
        </authorList>
    </citation>
    <scope>NUCLEOTIDE SEQUENCE [LARGE SCALE GENOMIC DNA]</scope>
    <source>
        <strain evidence="3 4">FDAARGOS_890</strain>
    </source>
</reference>
<organism evidence="3 4">
    <name type="scientific">Delftia lacustris</name>
    <dbReference type="NCBI Taxonomy" id="558537"/>
    <lineage>
        <taxon>Bacteria</taxon>
        <taxon>Pseudomonadati</taxon>
        <taxon>Pseudomonadota</taxon>
        <taxon>Betaproteobacteria</taxon>
        <taxon>Burkholderiales</taxon>
        <taxon>Comamonadaceae</taxon>
        <taxon>Delftia</taxon>
    </lineage>
</organism>
<dbReference type="EMBL" id="CP065748">
    <property type="protein sequence ID" value="QPS83499.1"/>
    <property type="molecule type" value="Genomic_DNA"/>
</dbReference>
<proteinExistence type="predicted"/>
<dbReference type="Gene3D" id="3.40.50.300">
    <property type="entry name" value="P-loop containing nucleotide triphosphate hydrolases"/>
    <property type="match status" value="1"/>
</dbReference>
<dbReference type="Pfam" id="PF17289">
    <property type="entry name" value="Terminase_6C"/>
    <property type="match status" value="1"/>
</dbReference>
<dbReference type="Pfam" id="PF03237">
    <property type="entry name" value="Terminase_6N"/>
    <property type="match status" value="1"/>
</dbReference>
<gene>
    <name evidence="3" type="ORF">I6G47_10705</name>
</gene>
<keyword evidence="1" id="KW-1188">Viral release from host cell</keyword>
<dbReference type="InterPro" id="IPR027417">
    <property type="entry name" value="P-loop_NTPase"/>
</dbReference>
<feature type="domain" description="Terminase large subunit gp17-like C-terminal" evidence="2">
    <location>
        <begin position="258"/>
        <end position="408"/>
    </location>
</feature>
<dbReference type="Proteomes" id="UP000595064">
    <property type="component" value="Chromosome"/>
</dbReference>
<evidence type="ECO:0000259" key="2">
    <source>
        <dbReference type="Pfam" id="PF17289"/>
    </source>
</evidence>
<dbReference type="RefSeq" id="WP_016454472.1">
    <property type="nucleotide sequence ID" value="NZ_CP065748.1"/>
</dbReference>